<accession>B4W3G3</accession>
<name>B4W3G3_9CYAN</name>
<dbReference type="AlphaFoldDB" id="B4W3G3"/>
<evidence type="ECO:0000313" key="2">
    <source>
        <dbReference type="EMBL" id="EDX71311.1"/>
    </source>
</evidence>
<evidence type="ECO:0000256" key="1">
    <source>
        <dbReference type="SAM" id="MobiDB-lite"/>
    </source>
</evidence>
<sequence length="40" mass="4246">MYPNALPSDVEANTGGLGGQEFRQPKKFSDSPCFLSVVAS</sequence>
<dbReference type="EMBL" id="DS989874">
    <property type="protein sequence ID" value="EDX71311.1"/>
    <property type="molecule type" value="Genomic_DNA"/>
</dbReference>
<protein>
    <submittedName>
        <fullName evidence="2">Uncharacterized protein</fullName>
    </submittedName>
</protein>
<organism evidence="2 3">
    <name type="scientific">Coleofasciculus chthonoplastes PCC 7420</name>
    <dbReference type="NCBI Taxonomy" id="118168"/>
    <lineage>
        <taxon>Bacteria</taxon>
        <taxon>Bacillati</taxon>
        <taxon>Cyanobacteriota</taxon>
        <taxon>Cyanophyceae</taxon>
        <taxon>Coleofasciculales</taxon>
        <taxon>Coleofasciculaceae</taxon>
        <taxon>Coleofasciculus</taxon>
    </lineage>
</organism>
<dbReference type="Proteomes" id="UP000003835">
    <property type="component" value="Unassembled WGS sequence"/>
</dbReference>
<evidence type="ECO:0000313" key="3">
    <source>
        <dbReference type="Proteomes" id="UP000003835"/>
    </source>
</evidence>
<dbReference type="HOGENOM" id="CLU_3287942_0_0_3"/>
<feature type="region of interest" description="Disordered" evidence="1">
    <location>
        <begin position="1"/>
        <end position="28"/>
    </location>
</feature>
<proteinExistence type="predicted"/>
<reference evidence="2 3" key="1">
    <citation type="submission" date="2008-07" db="EMBL/GenBank/DDBJ databases">
        <authorList>
            <person name="Tandeau de Marsac N."/>
            <person name="Ferriera S."/>
            <person name="Johnson J."/>
            <person name="Kravitz S."/>
            <person name="Beeson K."/>
            <person name="Sutton G."/>
            <person name="Rogers Y.-H."/>
            <person name="Friedman R."/>
            <person name="Frazier M."/>
            <person name="Venter J.C."/>
        </authorList>
    </citation>
    <scope>NUCLEOTIDE SEQUENCE [LARGE SCALE GENOMIC DNA]</scope>
    <source>
        <strain evidence="2 3">PCC 7420</strain>
    </source>
</reference>
<keyword evidence="3" id="KW-1185">Reference proteome</keyword>
<gene>
    <name evidence="2" type="ORF">MC7420_3426</name>
</gene>